<sequence length="91" mass="10082">MGLGTLLACGDTLARVIKNHSKYPLSKLNAVINYVVNTHPDVVCLYHEFDAMAKQILLGETLTIRPTRQMINDRICLAAATKLISQQAEEN</sequence>
<accession>A0A1J9Q204</accession>
<organism evidence="1 2">
    <name type="scientific">Emergomyces pasteurianus Ep9510</name>
    <dbReference type="NCBI Taxonomy" id="1447872"/>
    <lineage>
        <taxon>Eukaryota</taxon>
        <taxon>Fungi</taxon>
        <taxon>Dikarya</taxon>
        <taxon>Ascomycota</taxon>
        <taxon>Pezizomycotina</taxon>
        <taxon>Eurotiomycetes</taxon>
        <taxon>Eurotiomycetidae</taxon>
        <taxon>Onygenales</taxon>
        <taxon>Ajellomycetaceae</taxon>
        <taxon>Emergomyces</taxon>
    </lineage>
</organism>
<dbReference type="Proteomes" id="UP000182235">
    <property type="component" value="Unassembled WGS sequence"/>
</dbReference>
<protein>
    <submittedName>
        <fullName evidence="1">Uncharacterized protein</fullName>
    </submittedName>
</protein>
<dbReference type="VEuPathDB" id="FungiDB:AJ78_08816"/>
<dbReference type="EMBL" id="LGRN01000993">
    <property type="protein sequence ID" value="OJD09988.1"/>
    <property type="molecule type" value="Genomic_DNA"/>
</dbReference>
<evidence type="ECO:0000313" key="2">
    <source>
        <dbReference type="Proteomes" id="UP000182235"/>
    </source>
</evidence>
<name>A0A1J9Q204_9EURO</name>
<proteinExistence type="predicted"/>
<evidence type="ECO:0000313" key="1">
    <source>
        <dbReference type="EMBL" id="OJD09988.1"/>
    </source>
</evidence>
<dbReference type="OrthoDB" id="4187634at2759"/>
<gene>
    <name evidence="1" type="ORF">AJ78_08816</name>
</gene>
<dbReference type="AlphaFoldDB" id="A0A1J9Q204"/>
<keyword evidence="2" id="KW-1185">Reference proteome</keyword>
<reference evidence="1 2" key="1">
    <citation type="submission" date="2015-07" db="EMBL/GenBank/DDBJ databases">
        <title>Emmonsia species relationships and genome sequence.</title>
        <authorList>
            <consortium name="The Broad Institute Genomics Platform"/>
            <person name="Cuomo C.A."/>
            <person name="Munoz J.F."/>
            <person name="Imamovic A."/>
            <person name="Priest M.E."/>
            <person name="Young S."/>
            <person name="Clay O.K."/>
            <person name="McEwen J.G."/>
        </authorList>
    </citation>
    <scope>NUCLEOTIDE SEQUENCE [LARGE SCALE GENOMIC DNA]</scope>
    <source>
        <strain evidence="1 2">UAMH 9510</strain>
    </source>
</reference>
<comment type="caution">
    <text evidence="1">The sequence shown here is derived from an EMBL/GenBank/DDBJ whole genome shotgun (WGS) entry which is preliminary data.</text>
</comment>